<accession>A0A552UY54</accession>
<dbReference type="EMBL" id="VJVZ01000010">
    <property type="protein sequence ID" value="TRW23141.1"/>
    <property type="molecule type" value="Genomic_DNA"/>
</dbReference>
<keyword evidence="2" id="KW-1185">Reference proteome</keyword>
<reference evidence="1 2" key="1">
    <citation type="submission" date="2019-07" db="EMBL/GenBank/DDBJ databases">
        <title>Flavobacterium sp. nov., isolated from glacier ice.</title>
        <authorList>
            <person name="Liu Q."/>
            <person name="Xin Y.-H."/>
        </authorList>
    </citation>
    <scope>NUCLEOTIDE SEQUENCE [LARGE SCALE GENOMIC DNA]</scope>
    <source>
        <strain evidence="1 2">ZT4R6</strain>
    </source>
</reference>
<protein>
    <submittedName>
        <fullName evidence="1">DUF4920 domain-containing protein</fullName>
    </submittedName>
</protein>
<dbReference type="Proteomes" id="UP000320643">
    <property type="component" value="Unassembled WGS sequence"/>
</dbReference>
<gene>
    <name evidence="1" type="ORF">FMM05_15390</name>
</gene>
<dbReference type="AlphaFoldDB" id="A0A552UY54"/>
<evidence type="ECO:0000313" key="2">
    <source>
        <dbReference type="Proteomes" id="UP000320643"/>
    </source>
</evidence>
<dbReference type="OrthoDB" id="129527at2"/>
<organism evidence="1 2">
    <name type="scientific">Flavobacterium zepuense</name>
    <dbReference type="NCBI Taxonomy" id="2593302"/>
    <lineage>
        <taxon>Bacteria</taxon>
        <taxon>Pseudomonadati</taxon>
        <taxon>Bacteroidota</taxon>
        <taxon>Flavobacteriia</taxon>
        <taxon>Flavobacteriales</taxon>
        <taxon>Flavobacteriaceae</taxon>
        <taxon>Flavobacterium</taxon>
    </lineage>
</organism>
<comment type="caution">
    <text evidence="1">The sequence shown here is derived from an EMBL/GenBank/DDBJ whole genome shotgun (WGS) entry which is preliminary data.</text>
</comment>
<dbReference type="InterPro" id="IPR032577">
    <property type="entry name" value="DUF4920"/>
</dbReference>
<proteinExistence type="predicted"/>
<dbReference type="Pfam" id="PF16267">
    <property type="entry name" value="DUF4920"/>
    <property type="match status" value="1"/>
</dbReference>
<evidence type="ECO:0000313" key="1">
    <source>
        <dbReference type="EMBL" id="TRW23141.1"/>
    </source>
</evidence>
<name>A0A552UY54_9FLAO</name>
<sequence length="114" mass="12557">MLKKYNTLKSGDTVNVKFKTKIKDVCKKKGCWMALQLPGEKESFVKFKDYAFFVPLNASGQDAVVSGKAFVSEVSVAQLRHYAKDGGKSEAEIAKITEPEITYGFLADGVLISK</sequence>